<dbReference type="GO" id="GO:0046872">
    <property type="term" value="F:metal ion binding"/>
    <property type="evidence" value="ECO:0007669"/>
    <property type="project" value="UniProtKB-UniRule"/>
</dbReference>
<dbReference type="PROSITE" id="PS51749">
    <property type="entry name" value="HNH_CAS9"/>
    <property type="match status" value="1"/>
</dbReference>
<dbReference type="NCBIfam" id="TIGR01865">
    <property type="entry name" value="cas_Csn1"/>
    <property type="match status" value="1"/>
</dbReference>
<evidence type="ECO:0000313" key="15">
    <source>
        <dbReference type="EMBL" id="RST99803.1"/>
    </source>
</evidence>
<dbReference type="InterPro" id="IPR032239">
    <property type="entry name" value="Cas9-BH"/>
</dbReference>
<dbReference type="InterPro" id="IPR032240">
    <property type="entry name" value="Cas9_REC"/>
</dbReference>
<keyword evidence="9 13" id="KW-0051">Antiviral defense</keyword>
<comment type="caution">
    <text evidence="15">The sequence shown here is derived from an EMBL/GenBank/DDBJ whole genome shotgun (WGS) entry which is preliminary data.</text>
</comment>
<evidence type="ECO:0000256" key="13">
    <source>
        <dbReference type="HAMAP-Rule" id="MF_01480"/>
    </source>
</evidence>
<dbReference type="GO" id="GO:0043571">
    <property type="term" value="P:maintenance of CRISPR repeat elements"/>
    <property type="evidence" value="ECO:0007669"/>
    <property type="project" value="UniProtKB-UniRule"/>
</dbReference>
<dbReference type="InterPro" id="IPR055228">
    <property type="entry name" value="Cas9_RuvC"/>
</dbReference>
<dbReference type="GO" id="GO:0004519">
    <property type="term" value="F:endonuclease activity"/>
    <property type="evidence" value="ECO:0007669"/>
    <property type="project" value="UniProtKB-UniRule"/>
</dbReference>
<proteinExistence type="inferred from homology"/>
<feature type="active site" description="For RuvC-like nuclease domain" evidence="13">
    <location>
        <position position="10"/>
    </location>
</feature>
<comment type="cofactor">
    <cofactor evidence="1">
        <name>Mg(2+)</name>
        <dbReference type="ChEBI" id="CHEBI:18420"/>
    </cofactor>
</comment>
<dbReference type="Pfam" id="PF16593">
    <property type="entry name" value="Cas9-BH"/>
    <property type="match status" value="1"/>
</dbReference>
<sequence length="1337" mass="156443">MGKAYTIGLDIGTNSVGWAVVTENHDLIKKKMPIYGNLDLTKIKKNFWGVRLFDEGKTAAQKRLCRTTRRRYTRRRQRILYLQEIFNEEVIKTSNSFFHRLDDSFLIEEDKKHGKYPIFDSLQEEKDYHLAYPTIYHLRKKLIDSTDKMDIRLVYLACAHIIKYRGHFLIEGRLNSDNTSIKAAFSEFILSYSQFFNMYLSDETVNKLSEQIENIAKIKVSRSQKFDEMLSLFDSEKKSGTLAQFLKLIVGNLGNFKNIFKLSEDVKIQFSKEDYEEKLEELFAVVGDTSSDLFVLAKNVYDAIELSSILDSTNTVSKAKLSTSMVERYESHQADLKALKKYIKKNVPQKYGEIFKDKGKDGYAGYIDGDTTREGFYKYLKKIFNKQDDMEAKDFLNKIEQEIFLLKQRTFENGIIPHQIQLHELNLILENQSQYYPFLKENHQKITAILTFRIPYYVGPLALNDKMSSFSWVSRRSNEKITPWNFTELVDKNQSATRFIERMINHDSYLPLEKVMPKNSLVYQQYTIFNELTKVSYQNEQNIRFNLSSSEKAEIFNDLFKKTRRVTRNHLVNYFKNQYQLDDVVIEGIDTAFNATYSTYHDLLKLGVPNDFLEDDTNLEMIEDVIKILTIFEDRQMIREQLKKYNNKFSPNTLKKMERRHYNGWGRLSEKLLNGIRDKESGKTILEYLKEDDAPNWNTNRNFMQLINDSKLSFREYILKEQSQEITDDCLETVNNLTGSPAIKKGILQSLRIVDEIVEIMGYQPQNIVVEMARKNQGTKRTSTRLKFVEKCLTDFQSDILKRHPIDNRSLQSDRLYLYYLQAGKDMYTGEPLDINNLSNYDIDHIIPQSFIKDDSIDNKVLVNLSVNRGNKVDDVPSINIVKKQKYFWKKLQDAKLISSKKYASLTKAENGGLTSKDKEIFIKRQLVETRQITKHVSQILDSKFNHEKDAEGQPIRNVLIITLKSSLTSQFRQMFDLYKVREINDYHHAHDAYLNAVVGQSLIKVYPQLKAELVYGLFPKKRLIDRFKATQKVNLYTNIMKFFKADEPVCDENGEILWSEKDLIQVKKVLSYKQMNIVKKVENERGQLTKEKILPKGDSEKLIAVKKDLSPVKYGGKISPTNAYYLLITHEKGKKKMKITEIKSIPLMRQKEFEENKLKYLATCGFLNPVIRFQLPKYSLFSDEDGRKRILSGADELQKGNQMVLPGHLVALIYHSKRALDKEKESFNFIEKHKAYYEELMMYIEEFALKYTDAPANLKKIKETFQKNKDNEIIELAEAFVDLMKFNQMGAPIDFKFFDATISRRRYKGNNDFKVVTEGILINQSITGLYESRWKV</sequence>
<keyword evidence="8 13" id="KW-0694">RNA-binding</keyword>
<dbReference type="InterPro" id="IPR003615">
    <property type="entry name" value="HNH_nuc"/>
</dbReference>
<comment type="function">
    <text evidence="13">CRISPR (clustered regularly interspaced short palindromic repeat) is an adaptive immune system that provides protection against mobile genetic elements (viruses, transposable elements and conjugative plasmids). CRISPR clusters contain spacers, sequences complementary to antecedent mobile elements, and target invading nucleic acids. CRISPR clusters are transcribed and processed into CRISPR RNA (crRNA). In type II CRISPR systems correct processing of pre-crRNA requires a trans-encoded small RNA (tracrRNA), endogenous ribonuclease 3 (rnc) and this protein. The tracrRNA serves as a guide for ribonuclease 3-aided processing of pre-crRNA. Subsequently Cas9/crRNA/tracrRNA endonucleolytically cleaves linear or circular dsDNA target complementary to the spacer; Cas9 is inactive in the absence of the 2 guide RNAs (gRNA). Cas9 recognizes the protospacer adjacent motif (PAM) in the CRISPR repeat sequences to help distinguish self versus nonself, as targets within the bacterial CRISPR locus do not have PAMs. PAM recognition is also required for catalytic activity.</text>
</comment>
<protein>
    <recommendedName>
        <fullName evidence="13">CRISPR-associated endonuclease Cas9</fullName>
        <ecNumber evidence="13">3.1.-.-</ecNumber>
    </recommendedName>
</protein>
<evidence type="ECO:0000256" key="7">
    <source>
        <dbReference type="ARBA" id="ARBA00022842"/>
    </source>
</evidence>
<dbReference type="Pfam" id="PF22702">
    <property type="entry name" value="Cas9_RuvC"/>
    <property type="match status" value="1"/>
</dbReference>
<evidence type="ECO:0000256" key="2">
    <source>
        <dbReference type="ARBA" id="ARBA00005244"/>
    </source>
</evidence>
<dbReference type="EMBL" id="NGJS01000003">
    <property type="protein sequence ID" value="RST99803.1"/>
    <property type="molecule type" value="Genomic_DNA"/>
</dbReference>
<keyword evidence="10 13" id="KW-0238">DNA-binding</keyword>
<dbReference type="Gene3D" id="3.30.420.10">
    <property type="entry name" value="Ribonuclease H-like superfamily/Ribonuclease H"/>
    <property type="match status" value="1"/>
</dbReference>
<evidence type="ECO:0000256" key="6">
    <source>
        <dbReference type="ARBA" id="ARBA00022801"/>
    </source>
</evidence>
<keyword evidence="11" id="KW-0464">Manganese</keyword>
<evidence type="ECO:0000256" key="11">
    <source>
        <dbReference type="ARBA" id="ARBA00023211"/>
    </source>
</evidence>
<reference evidence="15 16" key="1">
    <citation type="submission" date="2017-05" db="EMBL/GenBank/DDBJ databases">
        <title>Vagococcus spp. assemblies.</title>
        <authorList>
            <person name="Gulvik C.A."/>
        </authorList>
    </citation>
    <scope>NUCLEOTIDE SEQUENCE [LARGE SCALE GENOMIC DNA]</scope>
    <source>
        <strain evidence="15 16">SS1995</strain>
    </source>
</reference>
<dbReference type="Pfam" id="PF16592">
    <property type="entry name" value="Cas9_REC"/>
    <property type="match status" value="1"/>
</dbReference>
<comment type="similarity">
    <text evidence="2">Belongs to the CRISPR-associated protein Cas9 family. Subtype II-A subfamily.</text>
</comment>
<dbReference type="InterPro" id="IPR033114">
    <property type="entry name" value="HNH_CAS9"/>
</dbReference>
<accession>A0A430A0E2</accession>
<evidence type="ECO:0000256" key="5">
    <source>
        <dbReference type="ARBA" id="ARBA00022759"/>
    </source>
</evidence>
<dbReference type="EC" id="3.1.-.-" evidence="13"/>
<comment type="domain">
    <text evidence="13">Has 2 endonuclease domains. The discontinuous RuvC-like domain cleaves the target DNA noncomplementary to crRNA while the HNH nuclease domain cleaves the target DNA complementary to crRNA.</text>
</comment>
<dbReference type="HAMAP" id="MF_01480">
    <property type="entry name" value="Cas9"/>
    <property type="match status" value="1"/>
</dbReference>
<organism evidence="15 16">
    <name type="scientific">Vagococcus vulneris</name>
    <dbReference type="NCBI Taxonomy" id="1977869"/>
    <lineage>
        <taxon>Bacteria</taxon>
        <taxon>Bacillati</taxon>
        <taxon>Bacillota</taxon>
        <taxon>Bacilli</taxon>
        <taxon>Lactobacillales</taxon>
        <taxon>Enterococcaceae</taxon>
        <taxon>Vagococcus</taxon>
    </lineage>
</organism>
<evidence type="ECO:0000256" key="9">
    <source>
        <dbReference type="ARBA" id="ARBA00023118"/>
    </source>
</evidence>
<dbReference type="GO" id="GO:0016787">
    <property type="term" value="F:hydrolase activity"/>
    <property type="evidence" value="ECO:0007669"/>
    <property type="project" value="UniProtKB-KW"/>
</dbReference>
<name>A0A430A0E2_9ENTE</name>
<dbReference type="InterPro" id="IPR032237">
    <property type="entry name" value="Cas9_PI"/>
</dbReference>
<keyword evidence="6 13" id="KW-0378">Hydrolase</keyword>
<keyword evidence="4" id="KW-0479">Metal-binding</keyword>
<evidence type="ECO:0000259" key="14">
    <source>
        <dbReference type="PROSITE" id="PS51749"/>
    </source>
</evidence>
<dbReference type="OrthoDB" id="9757607at2"/>
<keyword evidence="16" id="KW-1185">Reference proteome</keyword>
<evidence type="ECO:0000313" key="16">
    <source>
        <dbReference type="Proteomes" id="UP000287857"/>
    </source>
</evidence>
<keyword evidence="5 13" id="KW-0255">Endonuclease</keyword>
<dbReference type="InterPro" id="IPR028629">
    <property type="entry name" value="Cas9"/>
</dbReference>
<comment type="caution">
    <text evidence="13">Lacks conserved residue(s) required for the propagation of feature annotation.</text>
</comment>
<keyword evidence="3 13" id="KW-0540">Nuclease</keyword>
<keyword evidence="7" id="KW-0460">Magnesium</keyword>
<evidence type="ECO:0000256" key="8">
    <source>
        <dbReference type="ARBA" id="ARBA00022884"/>
    </source>
</evidence>
<evidence type="ECO:0000256" key="1">
    <source>
        <dbReference type="ARBA" id="ARBA00001946"/>
    </source>
</evidence>
<dbReference type="GO" id="GO:0051607">
    <property type="term" value="P:defense response to virus"/>
    <property type="evidence" value="ECO:0007669"/>
    <property type="project" value="UniProtKB-UniRule"/>
</dbReference>
<gene>
    <name evidence="13" type="primary">cas9</name>
    <name evidence="15" type="ORF">CBF37_03500</name>
</gene>
<dbReference type="Proteomes" id="UP000287857">
    <property type="component" value="Unassembled WGS sequence"/>
</dbReference>
<comment type="subunit">
    <text evidence="12 13">Monomer. Binds crRNA and tracrRNA.</text>
</comment>
<dbReference type="RefSeq" id="WP_125983336.1">
    <property type="nucleotide sequence ID" value="NZ_NGJS01000003.1"/>
</dbReference>
<feature type="domain" description="HNH Cas9-type" evidence="14">
    <location>
        <begin position="763"/>
        <end position="927"/>
    </location>
</feature>
<dbReference type="GO" id="GO:0003723">
    <property type="term" value="F:RNA binding"/>
    <property type="evidence" value="ECO:0007669"/>
    <property type="project" value="UniProtKB-UniRule"/>
</dbReference>
<dbReference type="Pfam" id="PF13395">
    <property type="entry name" value="HNH_4"/>
    <property type="match status" value="1"/>
</dbReference>
<dbReference type="GO" id="GO:0003677">
    <property type="term" value="F:DNA binding"/>
    <property type="evidence" value="ECO:0007669"/>
    <property type="project" value="UniProtKB-UniRule"/>
</dbReference>
<dbReference type="Pfam" id="PF16595">
    <property type="entry name" value="Cas9_PI"/>
    <property type="match status" value="1"/>
</dbReference>
<comment type="similarity">
    <text evidence="13">Belongs to the CRISPR-associated Cas9 family.</text>
</comment>
<evidence type="ECO:0000256" key="10">
    <source>
        <dbReference type="ARBA" id="ARBA00023125"/>
    </source>
</evidence>
<evidence type="ECO:0000256" key="12">
    <source>
        <dbReference type="ARBA" id="ARBA00046380"/>
    </source>
</evidence>
<evidence type="ECO:0000256" key="4">
    <source>
        <dbReference type="ARBA" id="ARBA00022723"/>
    </source>
</evidence>
<dbReference type="InterPro" id="IPR036397">
    <property type="entry name" value="RNaseH_sf"/>
</dbReference>
<feature type="active site" description="Proton acceptor for HNH nuclease domain" evidence="13">
    <location>
        <position position="845"/>
    </location>
</feature>
<evidence type="ECO:0000256" key="3">
    <source>
        <dbReference type="ARBA" id="ARBA00022722"/>
    </source>
</evidence>